<dbReference type="InterPro" id="IPR006260">
    <property type="entry name" value="TonB/TolA_C"/>
</dbReference>
<keyword evidence="8 11" id="KW-1133">Transmembrane helix</keyword>
<dbReference type="SUPFAM" id="SSF74653">
    <property type="entry name" value="TolA/TonB C-terminal domain"/>
    <property type="match status" value="1"/>
</dbReference>
<dbReference type="PANTHER" id="PTHR33446:SF2">
    <property type="entry name" value="PROTEIN TONB"/>
    <property type="match status" value="1"/>
</dbReference>
<name>B8CXB0_HALOH</name>
<keyword evidence="3" id="KW-0813">Transport</keyword>
<keyword evidence="6 11" id="KW-0812">Transmembrane</keyword>
<sequence>MYYRKDSSRFMFYIIISSLIHLGIIMFFTMGNYSVLGGKGETRHDFEFVQVVEFKNEVRHVKPETTIKPERKDNRQEKPAKDENIENNEKIAETETEEQPVNNKTSESKSREENSITDKNSVKDNHNKNPEKTDIDDNVKQQNEVKDSIDSPETRNDKSSKGNKNNEIISSEKSDMEVKVNEENSSGKKSNSRAESENTESEKSKPEPPPPPTAGDLIAFSPQPYYPKDLVSQALSGVVELEVSISTNGEIENVVLSKSSGIEQMDRNAQLTIKRGWKFNPYKKPYTIKVMIEYKVDEKGNSSVNVKLGELVFK</sequence>
<evidence type="ECO:0000259" key="12">
    <source>
        <dbReference type="PROSITE" id="PS52015"/>
    </source>
</evidence>
<dbReference type="eggNOG" id="COG0810">
    <property type="taxonomic scope" value="Bacteria"/>
</dbReference>
<feature type="compositionally biased region" description="Basic and acidic residues" evidence="10">
    <location>
        <begin position="170"/>
        <end position="206"/>
    </location>
</feature>
<evidence type="ECO:0000256" key="10">
    <source>
        <dbReference type="SAM" id="MobiDB-lite"/>
    </source>
</evidence>
<comment type="similarity">
    <text evidence="2">Belongs to the TonB family.</text>
</comment>
<dbReference type="InterPro" id="IPR051045">
    <property type="entry name" value="TonB-dependent_transducer"/>
</dbReference>
<evidence type="ECO:0000256" key="3">
    <source>
        <dbReference type="ARBA" id="ARBA00022448"/>
    </source>
</evidence>
<evidence type="ECO:0000256" key="7">
    <source>
        <dbReference type="ARBA" id="ARBA00022927"/>
    </source>
</evidence>
<dbReference type="OrthoDB" id="2112712at2"/>
<dbReference type="GO" id="GO:0098797">
    <property type="term" value="C:plasma membrane protein complex"/>
    <property type="evidence" value="ECO:0007669"/>
    <property type="project" value="TreeGrafter"/>
</dbReference>
<proteinExistence type="inferred from homology"/>
<evidence type="ECO:0000256" key="2">
    <source>
        <dbReference type="ARBA" id="ARBA00006555"/>
    </source>
</evidence>
<evidence type="ECO:0000313" key="13">
    <source>
        <dbReference type="EMBL" id="ACL69929.1"/>
    </source>
</evidence>
<dbReference type="STRING" id="373903.Hore_11790"/>
<dbReference type="Proteomes" id="UP000000719">
    <property type="component" value="Chromosome"/>
</dbReference>
<evidence type="ECO:0000256" key="6">
    <source>
        <dbReference type="ARBA" id="ARBA00022692"/>
    </source>
</evidence>
<accession>B8CXB0</accession>
<evidence type="ECO:0000256" key="5">
    <source>
        <dbReference type="ARBA" id="ARBA00022519"/>
    </source>
</evidence>
<dbReference type="PANTHER" id="PTHR33446">
    <property type="entry name" value="PROTEIN TONB-RELATED"/>
    <property type="match status" value="1"/>
</dbReference>
<keyword evidence="4" id="KW-1003">Cell membrane</keyword>
<evidence type="ECO:0000256" key="9">
    <source>
        <dbReference type="ARBA" id="ARBA00023136"/>
    </source>
</evidence>
<keyword evidence="7" id="KW-0653">Protein transport</keyword>
<dbReference type="NCBIfam" id="TIGR01352">
    <property type="entry name" value="tonB_Cterm"/>
    <property type="match status" value="1"/>
</dbReference>
<dbReference type="EMBL" id="CP001098">
    <property type="protein sequence ID" value="ACL69929.1"/>
    <property type="molecule type" value="Genomic_DNA"/>
</dbReference>
<comment type="subcellular location">
    <subcellularLocation>
        <location evidence="1">Cell inner membrane</location>
        <topology evidence="1">Single-pass membrane protein</topology>
        <orientation evidence="1">Periplasmic side</orientation>
    </subcellularLocation>
</comment>
<keyword evidence="14" id="KW-1185">Reference proteome</keyword>
<evidence type="ECO:0000256" key="4">
    <source>
        <dbReference type="ARBA" id="ARBA00022475"/>
    </source>
</evidence>
<dbReference type="HOGENOM" id="CLU_810782_0_0_9"/>
<feature type="compositionally biased region" description="Basic and acidic residues" evidence="10">
    <location>
        <begin position="63"/>
        <end position="93"/>
    </location>
</feature>
<dbReference type="PROSITE" id="PS52015">
    <property type="entry name" value="TONB_CTD"/>
    <property type="match status" value="1"/>
</dbReference>
<evidence type="ECO:0000313" key="14">
    <source>
        <dbReference type="Proteomes" id="UP000000719"/>
    </source>
</evidence>
<feature type="compositionally biased region" description="Basic and acidic residues" evidence="10">
    <location>
        <begin position="106"/>
        <end position="160"/>
    </location>
</feature>
<dbReference type="KEGG" id="hor:Hore_11790"/>
<feature type="transmembrane region" description="Helical" evidence="11">
    <location>
        <begin position="12"/>
        <end position="33"/>
    </location>
</feature>
<gene>
    <name evidence="13" type="ordered locus">Hore_11790</name>
</gene>
<evidence type="ECO:0000256" key="8">
    <source>
        <dbReference type="ARBA" id="ARBA00022989"/>
    </source>
</evidence>
<protein>
    <submittedName>
        <fullName evidence="13">TonB family protein</fullName>
    </submittedName>
</protein>
<dbReference type="AlphaFoldDB" id="B8CXB0"/>
<evidence type="ECO:0000256" key="11">
    <source>
        <dbReference type="SAM" id="Phobius"/>
    </source>
</evidence>
<reference evidence="13 14" key="1">
    <citation type="journal article" date="2009" name="PLoS ONE">
        <title>Genome analysis of the anaerobic thermohalophilic bacterium Halothermothrix orenii.</title>
        <authorList>
            <person name="Mavromatis K."/>
            <person name="Ivanova N."/>
            <person name="Anderson I."/>
            <person name="Lykidis A."/>
            <person name="Hooper S.D."/>
            <person name="Sun H."/>
            <person name="Kunin V."/>
            <person name="Lapidus A."/>
            <person name="Hugenholtz P."/>
            <person name="Patel B."/>
            <person name="Kyrpides N.C."/>
        </authorList>
    </citation>
    <scope>NUCLEOTIDE SEQUENCE [LARGE SCALE GENOMIC DNA]</scope>
    <source>
        <strain evidence="14">H 168 / OCM 544 / DSM 9562</strain>
    </source>
</reference>
<dbReference type="GO" id="GO:0055085">
    <property type="term" value="P:transmembrane transport"/>
    <property type="evidence" value="ECO:0007669"/>
    <property type="project" value="InterPro"/>
</dbReference>
<dbReference type="Gene3D" id="3.30.2420.10">
    <property type="entry name" value="TonB"/>
    <property type="match status" value="1"/>
</dbReference>
<feature type="region of interest" description="Disordered" evidence="10">
    <location>
        <begin position="63"/>
        <end position="220"/>
    </location>
</feature>
<dbReference type="GO" id="GO:0031992">
    <property type="term" value="F:energy transducer activity"/>
    <property type="evidence" value="ECO:0007669"/>
    <property type="project" value="TreeGrafter"/>
</dbReference>
<keyword evidence="5" id="KW-0997">Cell inner membrane</keyword>
<dbReference type="InterPro" id="IPR037682">
    <property type="entry name" value="TonB_C"/>
</dbReference>
<organism evidence="13 14">
    <name type="scientific">Halothermothrix orenii (strain H 168 / OCM 544 / DSM 9562)</name>
    <dbReference type="NCBI Taxonomy" id="373903"/>
    <lineage>
        <taxon>Bacteria</taxon>
        <taxon>Bacillati</taxon>
        <taxon>Bacillota</taxon>
        <taxon>Clostridia</taxon>
        <taxon>Halanaerobiales</taxon>
        <taxon>Halothermotrichaceae</taxon>
        <taxon>Halothermothrix</taxon>
    </lineage>
</organism>
<evidence type="ECO:0000256" key="1">
    <source>
        <dbReference type="ARBA" id="ARBA00004383"/>
    </source>
</evidence>
<feature type="domain" description="TonB C-terminal" evidence="12">
    <location>
        <begin position="211"/>
        <end position="305"/>
    </location>
</feature>
<dbReference type="Pfam" id="PF03544">
    <property type="entry name" value="TonB_C"/>
    <property type="match status" value="1"/>
</dbReference>
<dbReference type="GO" id="GO:0015031">
    <property type="term" value="P:protein transport"/>
    <property type="evidence" value="ECO:0007669"/>
    <property type="project" value="UniProtKB-KW"/>
</dbReference>
<keyword evidence="9 11" id="KW-0472">Membrane</keyword>